<keyword evidence="5" id="KW-1185">Reference proteome</keyword>
<dbReference type="Proteomes" id="UP000694888">
    <property type="component" value="Unplaced"/>
</dbReference>
<reference evidence="6" key="1">
    <citation type="submission" date="2025-08" db="UniProtKB">
        <authorList>
            <consortium name="RefSeq"/>
        </authorList>
    </citation>
    <scope>IDENTIFICATION</scope>
</reference>
<sequence length="1176" mass="130773">MPAKSSEGASGASFRPQQAYLDVFWALSDGTDEQRNAGVLKLSQLVQDSEENEKAMVLKYCRERLIRGLSSGRKFARVGFSVALTQLLRTNKSLSTAEILKTIKEKLKIAGQDKRSKAEVGGIYLGRAFAFSSLIQSGRLAEMSNDDLGTVMEELLSMAQKKSYLKPVCNKTIGDLVQQISVDTFGESVWPKIRESVKLGWEQCSLDKLSLLLVCREKFPDVVNKKFLKKHWGFPVLAEENDSKLLRVILETVAQKSEILLQKILPGMLQNDRSVLSVWQGLGDPLMNQQAGKKAESASQRKQLGMKLAIALMSCTTDADQVLELMLCPSLAFAIFHGITQKNDPLAIAANSLFEQFQVKVKAEKINVQTLVVKLWKLSADQLEKQPGRVDIINSHNFTRLVDLMEKEEAAKFAETLTGVVKGANKSIKLSSNDKDKGKQMESCLRCLHHALSSPSITSPALQKSALTLYVRLAFFHVNKKNSSIQHCETTMNLEEGKSDQKLCKTFFYKGLDQLSTMGGGSQKRAEHLQEYISLLLHLSQYLQALMKADNVAPIKPWPEQLTEEWDKVYNLVTKIQKKSNGEPSASDSAFLLLFLFLGFHMLSDFQTASDLLQEVYVCYEKSSKKKQAKGSGDETELPWQEVVTEVLLNLMSLQSHLGRVVACVVLQSMSSHLTVGAVQLITEVLIPKAGRGDDAGGVLVEAEDGEDEDDDDLLDEDVPGEESEDDDGDNEDDESEEEEEGEDDEEEEMQVDEQFRASVKEALGAAAVKEDDDEKEDDDDELSDMSDSEMFELDDMLAEVFRQKKKASAGKKSREEKKKETANFRIRVLDLVEVLVKSERCGDFVTELLRPLLLLILKADAKENQAVVDKSKSLFRLLKSKAKGLTDTVHTADEQKDFFQELLDLAQTVTEASHVQDISLACHIVMNLNCVQAKNSGKKCMKLLEETVKNVITKGKSKQHLSFFSHLIDNDVARYQFMCPMMVASLKDSSIKLHGKVICYSLLSSLMKKTQKHVPETDEGSTSAWMNEVAAVVSESIRSLRADDLKVMYTKELLNVAVALQSRPDVLTQPPFGLEELQQLTGLKSKLNTDLRRLATKVIAGIERSQGKADGSNTKGQGKKKKKGKGKAGENGQAQVNGQKQTPESNSGKKKKRKQPETDANEQGEMPTKKKAKKN</sequence>
<feature type="compositionally biased region" description="Polar residues" evidence="4">
    <location>
        <begin position="1133"/>
        <end position="1147"/>
    </location>
</feature>
<dbReference type="PANTHER" id="PTHR13213">
    <property type="entry name" value="MYB-BINDING PROTEIN 1A FAMILY MEMBER"/>
    <property type="match status" value="1"/>
</dbReference>
<feature type="region of interest" description="Disordered" evidence="4">
    <location>
        <begin position="703"/>
        <end position="752"/>
    </location>
</feature>
<evidence type="ECO:0000256" key="4">
    <source>
        <dbReference type="SAM" id="MobiDB-lite"/>
    </source>
</evidence>
<accession>A0ABM0K082</accession>
<evidence type="ECO:0000256" key="1">
    <source>
        <dbReference type="ARBA" id="ARBA00004123"/>
    </source>
</evidence>
<feature type="region of interest" description="Disordered" evidence="4">
    <location>
        <begin position="765"/>
        <end position="788"/>
    </location>
</feature>
<proteinExistence type="inferred from homology"/>
<comment type="subcellular location">
    <subcellularLocation>
        <location evidence="1">Nucleus</location>
    </subcellularLocation>
</comment>
<protein>
    <submittedName>
        <fullName evidence="6">rDNA transcriptional regulator pol5 isoform X1</fullName>
    </submittedName>
</protein>
<evidence type="ECO:0000256" key="3">
    <source>
        <dbReference type="ARBA" id="ARBA00023242"/>
    </source>
</evidence>
<dbReference type="GeneID" id="101858659"/>
<dbReference type="InterPro" id="IPR007015">
    <property type="entry name" value="DNA_pol_V/MYBBP1A"/>
</dbReference>
<dbReference type="PANTHER" id="PTHR13213:SF2">
    <property type="entry name" value="MYB-BINDING PROTEIN 1A"/>
    <property type="match status" value="1"/>
</dbReference>
<evidence type="ECO:0000256" key="2">
    <source>
        <dbReference type="ARBA" id="ARBA00006809"/>
    </source>
</evidence>
<keyword evidence="3" id="KW-0539">Nucleus</keyword>
<gene>
    <name evidence="6" type="primary">LOC101858659</name>
</gene>
<name>A0ABM0K082_APLCA</name>
<dbReference type="RefSeq" id="XP_005105686.1">
    <property type="nucleotide sequence ID" value="XM_005105629.3"/>
</dbReference>
<feature type="compositionally biased region" description="Basic residues" evidence="4">
    <location>
        <begin position="1118"/>
        <end position="1127"/>
    </location>
</feature>
<feature type="compositionally biased region" description="Acidic residues" evidence="4">
    <location>
        <begin position="771"/>
        <end position="788"/>
    </location>
</feature>
<comment type="similarity">
    <text evidence="2">Belongs to the MYBBP1A family.</text>
</comment>
<dbReference type="InterPro" id="IPR016024">
    <property type="entry name" value="ARM-type_fold"/>
</dbReference>
<feature type="region of interest" description="Disordered" evidence="4">
    <location>
        <begin position="1106"/>
        <end position="1176"/>
    </location>
</feature>
<dbReference type="Pfam" id="PF04931">
    <property type="entry name" value="DNA_pol_phi"/>
    <property type="match status" value="1"/>
</dbReference>
<dbReference type="SUPFAM" id="SSF48371">
    <property type="entry name" value="ARM repeat"/>
    <property type="match status" value="1"/>
</dbReference>
<organism evidence="5 6">
    <name type="scientific">Aplysia californica</name>
    <name type="common">California sea hare</name>
    <dbReference type="NCBI Taxonomy" id="6500"/>
    <lineage>
        <taxon>Eukaryota</taxon>
        <taxon>Metazoa</taxon>
        <taxon>Spiralia</taxon>
        <taxon>Lophotrochozoa</taxon>
        <taxon>Mollusca</taxon>
        <taxon>Gastropoda</taxon>
        <taxon>Heterobranchia</taxon>
        <taxon>Euthyneura</taxon>
        <taxon>Tectipleura</taxon>
        <taxon>Aplysiida</taxon>
        <taxon>Aplysioidea</taxon>
        <taxon>Aplysiidae</taxon>
        <taxon>Aplysia</taxon>
    </lineage>
</organism>
<evidence type="ECO:0000313" key="6">
    <source>
        <dbReference type="RefSeq" id="XP_005105686.1"/>
    </source>
</evidence>
<evidence type="ECO:0000313" key="5">
    <source>
        <dbReference type="Proteomes" id="UP000694888"/>
    </source>
</evidence>